<reference evidence="2 3" key="1">
    <citation type="submission" date="2020-08" db="EMBL/GenBank/DDBJ databases">
        <title>Genomic Encyclopedia of Type Strains, Phase IV (KMG-IV): sequencing the most valuable type-strain genomes for metagenomic binning, comparative biology and taxonomic classification.</title>
        <authorList>
            <person name="Goeker M."/>
        </authorList>
    </citation>
    <scope>NUCLEOTIDE SEQUENCE [LARGE SCALE GENOMIC DNA]</scope>
    <source>
        <strain evidence="2 3">DSM 101791</strain>
    </source>
</reference>
<keyword evidence="2" id="KW-0670">Pyruvate</keyword>
<dbReference type="Proteomes" id="UP000525389">
    <property type="component" value="Unassembled WGS sequence"/>
</dbReference>
<dbReference type="Gene3D" id="3.30.559.10">
    <property type="entry name" value="Chloramphenicol acetyltransferase-like domain"/>
    <property type="match status" value="1"/>
</dbReference>
<keyword evidence="2" id="KW-0808">Transferase</keyword>
<dbReference type="EMBL" id="JACHFN010000007">
    <property type="protein sequence ID" value="MBB5234701.1"/>
    <property type="molecule type" value="Genomic_DNA"/>
</dbReference>
<comment type="caution">
    <text evidence="2">The sequence shown here is derived from an EMBL/GenBank/DDBJ whole genome shotgun (WGS) entry which is preliminary data.</text>
</comment>
<organism evidence="2 3">
    <name type="scientific">Deinococcus budaensis</name>
    <dbReference type="NCBI Taxonomy" id="1665626"/>
    <lineage>
        <taxon>Bacteria</taxon>
        <taxon>Thermotogati</taxon>
        <taxon>Deinococcota</taxon>
        <taxon>Deinococci</taxon>
        <taxon>Deinococcales</taxon>
        <taxon>Deinococcaceae</taxon>
        <taxon>Deinococcus</taxon>
    </lineage>
</organism>
<keyword evidence="2" id="KW-0012">Acyltransferase</keyword>
<accession>A0A7W8GFH9</accession>
<sequence>MSRSPSHVFPFPRSRQVVVDAARFARHRPTIRGLIEVDVTSARERLRQHHAATGETRSFTAFIASCLAHAVDADRSLHAYRDGRGRIVVFDDVDVGVIVEVTAQGRSFPLAHILRAANRRSLRELHDELRAVQAHPGASPSGRQARLADLFLRLPGPVRRAVYSWVSRHPHVWKARFGTVGLTCLGMFGPGGGWGLALPVHTLSVTVGGIGEKPAVVDGRIVPRELLSLTLDFDHDLVDGAPAARFARDLRERLERAEGLENLAGATTRSEMEAV</sequence>
<evidence type="ECO:0000313" key="3">
    <source>
        <dbReference type="Proteomes" id="UP000525389"/>
    </source>
</evidence>
<keyword evidence="3" id="KW-1185">Reference proteome</keyword>
<gene>
    <name evidence="2" type="ORF">HNQ09_002144</name>
</gene>
<dbReference type="InterPro" id="IPR001078">
    <property type="entry name" value="2-oxoacid_DH_actylTfrase"/>
</dbReference>
<dbReference type="GO" id="GO:0016746">
    <property type="term" value="F:acyltransferase activity"/>
    <property type="evidence" value="ECO:0007669"/>
    <property type="project" value="UniProtKB-KW"/>
</dbReference>
<dbReference type="SUPFAM" id="SSF52777">
    <property type="entry name" value="CoA-dependent acyltransferases"/>
    <property type="match status" value="1"/>
</dbReference>
<dbReference type="InterPro" id="IPR023213">
    <property type="entry name" value="CAT-like_dom_sf"/>
</dbReference>
<dbReference type="AlphaFoldDB" id="A0A7W8GFH9"/>
<protein>
    <submittedName>
        <fullName evidence="2">Pyruvate/2-oxoglutarate dehydrogenase complex dihydrolipoamide acyltransferase (E2) component</fullName>
    </submittedName>
</protein>
<dbReference type="Pfam" id="PF00198">
    <property type="entry name" value="2-oxoacid_dh"/>
    <property type="match status" value="1"/>
</dbReference>
<evidence type="ECO:0000259" key="1">
    <source>
        <dbReference type="Pfam" id="PF00198"/>
    </source>
</evidence>
<proteinExistence type="predicted"/>
<name>A0A7W8GFH9_9DEIO</name>
<evidence type="ECO:0000313" key="2">
    <source>
        <dbReference type="EMBL" id="MBB5234701.1"/>
    </source>
</evidence>
<dbReference type="RefSeq" id="WP_184028864.1">
    <property type="nucleotide sequence ID" value="NZ_JACHFN010000007.1"/>
</dbReference>
<feature type="domain" description="2-oxoacid dehydrogenase acyltransferase catalytic" evidence="1">
    <location>
        <begin position="178"/>
        <end position="258"/>
    </location>
</feature>